<reference evidence="9" key="1">
    <citation type="submission" date="2010-02" db="EMBL/GenBank/DDBJ databases">
        <title>Complete sequence of Aciduliprofundum boonei T469.</title>
        <authorList>
            <consortium name="US DOE Joint Genome Institute"/>
            <person name="Lucas S."/>
            <person name="Copeland A."/>
            <person name="Lapidus A."/>
            <person name="Cheng J.-F."/>
            <person name="Bruce D."/>
            <person name="Goodwin L."/>
            <person name="Pitluck S."/>
            <person name="Saunders E."/>
            <person name="Detter J.C."/>
            <person name="Han C."/>
            <person name="Tapia R."/>
            <person name="Land M."/>
            <person name="Hauser L."/>
            <person name="Kyrpides N."/>
            <person name="Mikhailova N."/>
            <person name="Flores G."/>
            <person name="Reysenbach A.-L."/>
            <person name="Woyke T."/>
        </authorList>
    </citation>
    <scope>NUCLEOTIDE SEQUENCE</scope>
    <source>
        <strain evidence="9">T469</strain>
    </source>
</reference>
<feature type="active site" evidence="6">
    <location>
        <position position="200"/>
    </location>
</feature>
<dbReference type="PANTHER" id="PTHR31873:SF6">
    <property type="entry name" value="ASPARTATE DEHYDROGENASE DOMAIN-CONTAINING PROTEIN"/>
    <property type="match status" value="1"/>
</dbReference>
<keyword evidence="2 6" id="KW-0662">Pyridine nucleotide biosynthesis</keyword>
<dbReference type="NCBIfam" id="TIGR03855">
    <property type="entry name" value="NAD_NadX"/>
    <property type="match status" value="1"/>
</dbReference>
<dbReference type="InterPro" id="IPR022487">
    <property type="entry name" value="Asp_DH_arc"/>
</dbReference>
<dbReference type="GO" id="GO:0033735">
    <property type="term" value="F:aspartate dehydrogenase [NAD(P)+] activity"/>
    <property type="evidence" value="ECO:0007669"/>
    <property type="project" value="UniProtKB-EC"/>
</dbReference>
<feature type="domain" description="Aspartate/homoserine dehydrogenase NAD-binding" evidence="8">
    <location>
        <begin position="13"/>
        <end position="113"/>
    </location>
</feature>
<comment type="catalytic activity">
    <reaction evidence="6">
        <text>L-aspartate + NAD(+) + H2O = oxaloacetate + NH4(+) + NADH + H(+)</text>
        <dbReference type="Rhea" id="RHEA:11788"/>
        <dbReference type="ChEBI" id="CHEBI:15377"/>
        <dbReference type="ChEBI" id="CHEBI:15378"/>
        <dbReference type="ChEBI" id="CHEBI:16452"/>
        <dbReference type="ChEBI" id="CHEBI:28938"/>
        <dbReference type="ChEBI" id="CHEBI:29991"/>
        <dbReference type="ChEBI" id="CHEBI:57540"/>
        <dbReference type="ChEBI" id="CHEBI:57945"/>
        <dbReference type="EC" id="1.4.1.21"/>
    </reaction>
</comment>
<dbReference type="GO" id="GO:0009435">
    <property type="term" value="P:NAD+ biosynthetic process"/>
    <property type="evidence" value="ECO:0007669"/>
    <property type="project" value="UniProtKB-UniRule"/>
</dbReference>
<dbReference type="SUPFAM" id="SSF55347">
    <property type="entry name" value="Glyceraldehyde-3-phosphate dehydrogenase-like, C-terminal domain"/>
    <property type="match status" value="1"/>
</dbReference>
<evidence type="ECO:0000256" key="5">
    <source>
        <dbReference type="ARBA" id="ARBA00023027"/>
    </source>
</evidence>
<dbReference type="HOGENOM" id="CLU_089550_0_0_2"/>
<dbReference type="UniPathway" id="UPA00253">
    <property type="reaction ID" value="UER00456"/>
</dbReference>
<organism evidence="9 10">
    <name type="scientific">Aciduliprofundum boonei (strain DSM 19572 / T469)</name>
    <dbReference type="NCBI Taxonomy" id="439481"/>
    <lineage>
        <taxon>Archaea</taxon>
        <taxon>Methanobacteriati</taxon>
        <taxon>Thermoplasmatota</taxon>
        <taxon>DHVE2 group</taxon>
        <taxon>Candidatus Aciduliprofundum</taxon>
    </lineage>
</organism>
<evidence type="ECO:0000256" key="6">
    <source>
        <dbReference type="HAMAP-Rule" id="MF_01265"/>
    </source>
</evidence>
<evidence type="ECO:0000256" key="4">
    <source>
        <dbReference type="ARBA" id="ARBA00023002"/>
    </source>
</evidence>
<feature type="binding site" evidence="6">
    <location>
        <position position="116"/>
    </location>
    <ligand>
        <name>NAD(+)</name>
        <dbReference type="ChEBI" id="CHEBI:57540"/>
    </ligand>
</feature>
<evidence type="ECO:0000313" key="9">
    <source>
        <dbReference type="EMBL" id="ADD08173.1"/>
    </source>
</evidence>
<comment type="catalytic activity">
    <reaction evidence="6">
        <text>L-aspartate + NADP(+) + H2O = oxaloacetate + NH4(+) + NADPH + H(+)</text>
        <dbReference type="Rhea" id="RHEA:11784"/>
        <dbReference type="ChEBI" id="CHEBI:15377"/>
        <dbReference type="ChEBI" id="CHEBI:15378"/>
        <dbReference type="ChEBI" id="CHEBI:16452"/>
        <dbReference type="ChEBI" id="CHEBI:28938"/>
        <dbReference type="ChEBI" id="CHEBI:29991"/>
        <dbReference type="ChEBI" id="CHEBI:57783"/>
        <dbReference type="ChEBI" id="CHEBI:58349"/>
        <dbReference type="EC" id="1.4.1.21"/>
    </reaction>
</comment>
<dbReference type="InterPro" id="IPR011182">
    <property type="entry name" value="L-Asp_DH"/>
</dbReference>
<dbReference type="Proteomes" id="UP000001400">
    <property type="component" value="Chromosome"/>
</dbReference>
<keyword evidence="4 6" id="KW-0560">Oxidoreductase</keyword>
<dbReference type="InterPro" id="IPR005106">
    <property type="entry name" value="Asp/hSer_DH_NAD-bd"/>
</dbReference>
<name>D3TC88_ACIB4</name>
<evidence type="ECO:0000259" key="7">
    <source>
        <dbReference type="Pfam" id="PF01958"/>
    </source>
</evidence>
<dbReference type="Pfam" id="PF01958">
    <property type="entry name" value="Asp_DH_C"/>
    <property type="match status" value="1"/>
</dbReference>
<dbReference type="Gene3D" id="3.40.50.720">
    <property type="entry name" value="NAD(P)-binding Rossmann-like Domain"/>
    <property type="match status" value="1"/>
</dbReference>
<dbReference type="InterPro" id="IPR002811">
    <property type="entry name" value="Asp_DH"/>
</dbReference>
<dbReference type="HAMAP" id="MF_01265">
    <property type="entry name" value="NadX"/>
    <property type="match status" value="1"/>
</dbReference>
<dbReference type="Pfam" id="PF03447">
    <property type="entry name" value="NAD_binding_3"/>
    <property type="match status" value="1"/>
</dbReference>
<dbReference type="GO" id="GO:0050661">
    <property type="term" value="F:NADP binding"/>
    <property type="evidence" value="ECO:0007669"/>
    <property type="project" value="UniProtKB-UniRule"/>
</dbReference>
<feature type="binding site" evidence="6">
    <location>
        <position position="172"/>
    </location>
    <ligand>
        <name>NAD(+)</name>
        <dbReference type="ChEBI" id="CHEBI:57540"/>
    </ligand>
</feature>
<evidence type="ECO:0000313" key="10">
    <source>
        <dbReference type="Proteomes" id="UP000001400"/>
    </source>
</evidence>
<comment type="pathway">
    <text evidence="6">Cofactor biosynthesis; NAD(+) biosynthesis; iminoaspartate from L-aspartate (dehydrogenase route): step 1/1.</text>
</comment>
<dbReference type="EC" id="1.4.1.21" evidence="6"/>
<comment type="function">
    <text evidence="6">Specifically catalyzes the NAD or NADP-dependent dehydrogenation of L-aspartate to iminoaspartate.</text>
</comment>
<dbReference type="SUPFAM" id="SSF51735">
    <property type="entry name" value="NAD(P)-binding Rossmann-fold domains"/>
    <property type="match status" value="1"/>
</dbReference>
<dbReference type="AlphaFoldDB" id="D3TC88"/>
<dbReference type="EMBL" id="CP001941">
    <property type="protein sequence ID" value="ADD08173.1"/>
    <property type="molecule type" value="Genomic_DNA"/>
</dbReference>
<dbReference type="Gene3D" id="3.30.360.10">
    <property type="entry name" value="Dihydrodipicolinate Reductase, domain 2"/>
    <property type="match status" value="1"/>
</dbReference>
<protein>
    <recommendedName>
        <fullName evidence="6">L-aspartate dehydrogenase</fullName>
        <ecNumber evidence="6">1.4.1.21</ecNumber>
    </recommendedName>
</protein>
<keyword evidence="3 6" id="KW-0521">NADP</keyword>
<dbReference type="NCBIfam" id="NF009829">
    <property type="entry name" value="PRK13303.1-4"/>
    <property type="match status" value="1"/>
</dbReference>
<keyword evidence="5 6" id="KW-0520">NAD</keyword>
<keyword evidence="10" id="KW-1185">Reference proteome</keyword>
<proteinExistence type="inferred from homology"/>
<dbReference type="GO" id="GO:0051287">
    <property type="term" value="F:NAD binding"/>
    <property type="evidence" value="ECO:0007669"/>
    <property type="project" value="UniProtKB-UniRule"/>
</dbReference>
<dbReference type="InterPro" id="IPR036291">
    <property type="entry name" value="NAD(P)-bd_dom_sf"/>
</dbReference>
<comment type="similarity">
    <text evidence="1 6">Belongs to the L-aspartate dehydrogenase family.</text>
</comment>
<dbReference type="KEGG" id="abi:Aboo_0362"/>
<feature type="domain" description="Aspartate dehydrogenase" evidence="7">
    <location>
        <begin position="150"/>
        <end position="233"/>
    </location>
</feature>
<dbReference type="GO" id="GO:0016639">
    <property type="term" value="F:oxidoreductase activity, acting on the CH-NH2 group of donors, NAD or NADP as acceptor"/>
    <property type="evidence" value="ECO:0007669"/>
    <property type="project" value="UniProtKB-UniRule"/>
</dbReference>
<gene>
    <name evidence="6" type="primary">nadX</name>
    <name evidence="9" type="ordered locus">Aboo_0362</name>
</gene>
<accession>D3TC88</accession>
<evidence type="ECO:0000256" key="1">
    <source>
        <dbReference type="ARBA" id="ARBA00008331"/>
    </source>
</evidence>
<evidence type="ECO:0000259" key="8">
    <source>
        <dbReference type="Pfam" id="PF03447"/>
    </source>
</evidence>
<dbReference type="PANTHER" id="PTHR31873">
    <property type="entry name" value="L-ASPARTATE DEHYDROGENASE-RELATED"/>
    <property type="match status" value="1"/>
</dbReference>
<sequence>MFKVMLMKIGIIGCGNIAHNIAKSFQVQAVYDVVMSKCEDIDANVCNNVDELIDECDFIVEAASPQAVIDYAPKIIEKGKDMLIMSVGGLADVKFREKIFTLARKNGAHIYLPSGAIGGIDLIKSAKVAGLKKVTLRSTKNSKTLGYDVKERTLVFKGKASEAIKKFPKSVNVSVLLSIVAGMDIDVEVYADPDVKENIHEILVEGDFGEAEIRVRNKPSPQNPKTSYLAVLSPIYLISSLNDVIRMGV</sequence>
<evidence type="ECO:0000256" key="2">
    <source>
        <dbReference type="ARBA" id="ARBA00022642"/>
    </source>
</evidence>
<evidence type="ECO:0000256" key="3">
    <source>
        <dbReference type="ARBA" id="ARBA00022857"/>
    </source>
</evidence>
<dbReference type="InterPro" id="IPR020626">
    <property type="entry name" value="Asp_DH_prok"/>
</dbReference>
<comment type="miscellaneous">
    <text evidence="6">The iminoaspartate product is unstable in aqueous solution and can decompose to oxaloacetate and ammonia.</text>
</comment>
<dbReference type="PIRSF" id="PIRSF005227">
    <property type="entry name" value="Asp_dh_NAD_syn"/>
    <property type="match status" value="1"/>
</dbReference>
<dbReference type="NCBIfam" id="NF009830">
    <property type="entry name" value="PRK13304.1"/>
    <property type="match status" value="1"/>
</dbReference>